<sequence>MKNTIRYHAITPEDYQAVIELGTQVHGEGYINAQNLEQWVQKGIKNGTNAGFVAYDDDKLVGFRVTFAVGNWPVDSWCSPELWPSEQNKVCYFKCNTVDENYRGYGIGSQLLQLAITAAKQQGADAGVSHLWMQSPGNSAVKYFTKCGGKLMKIHNDRWLELSKQGYICPVCGKTCHCSAAEMLIEFD</sequence>
<organism evidence="2 3">
    <name type="scientific">Thalassotalea castellviae</name>
    <dbReference type="NCBI Taxonomy" id="3075612"/>
    <lineage>
        <taxon>Bacteria</taxon>
        <taxon>Pseudomonadati</taxon>
        <taxon>Pseudomonadota</taxon>
        <taxon>Gammaproteobacteria</taxon>
        <taxon>Alteromonadales</taxon>
        <taxon>Colwelliaceae</taxon>
        <taxon>Thalassotalea</taxon>
    </lineage>
</organism>
<accession>A0ABU2ZZW3</accession>
<dbReference type="Pfam" id="PF00583">
    <property type="entry name" value="Acetyltransf_1"/>
    <property type="match status" value="1"/>
</dbReference>
<name>A0ABU2ZZW3_9GAMM</name>
<reference evidence="2 3" key="1">
    <citation type="submission" date="2023-09" db="EMBL/GenBank/DDBJ databases">
        <authorList>
            <person name="Rey-Velasco X."/>
        </authorList>
    </citation>
    <scope>NUCLEOTIDE SEQUENCE [LARGE SCALE GENOMIC DNA]</scope>
    <source>
        <strain evidence="2 3">W431</strain>
    </source>
</reference>
<dbReference type="SUPFAM" id="SSF55729">
    <property type="entry name" value="Acyl-CoA N-acyltransferases (Nat)"/>
    <property type="match status" value="1"/>
</dbReference>
<dbReference type="RefSeq" id="WP_311579679.1">
    <property type="nucleotide sequence ID" value="NZ_JAVRIF010000003.1"/>
</dbReference>
<keyword evidence="3" id="KW-1185">Reference proteome</keyword>
<evidence type="ECO:0000313" key="2">
    <source>
        <dbReference type="EMBL" id="MDT0603471.1"/>
    </source>
</evidence>
<dbReference type="PROSITE" id="PS51186">
    <property type="entry name" value="GNAT"/>
    <property type="match status" value="1"/>
</dbReference>
<dbReference type="EMBL" id="JAVRIF010000003">
    <property type="protein sequence ID" value="MDT0603471.1"/>
    <property type="molecule type" value="Genomic_DNA"/>
</dbReference>
<feature type="domain" description="N-acetyltransferase" evidence="1">
    <location>
        <begin position="5"/>
        <end position="167"/>
    </location>
</feature>
<evidence type="ECO:0000259" key="1">
    <source>
        <dbReference type="PROSITE" id="PS51186"/>
    </source>
</evidence>
<protein>
    <submittedName>
        <fullName evidence="2">GNAT family N-acetyltransferase</fullName>
    </submittedName>
</protein>
<comment type="caution">
    <text evidence="2">The sequence shown here is derived from an EMBL/GenBank/DDBJ whole genome shotgun (WGS) entry which is preliminary data.</text>
</comment>
<evidence type="ECO:0000313" key="3">
    <source>
        <dbReference type="Proteomes" id="UP001266357"/>
    </source>
</evidence>
<proteinExistence type="predicted"/>
<dbReference type="InterPro" id="IPR016181">
    <property type="entry name" value="Acyl_CoA_acyltransferase"/>
</dbReference>
<gene>
    <name evidence="2" type="ORF">RM573_07665</name>
</gene>
<dbReference type="Gene3D" id="3.40.630.30">
    <property type="match status" value="1"/>
</dbReference>
<dbReference type="InterPro" id="IPR000182">
    <property type="entry name" value="GNAT_dom"/>
</dbReference>
<dbReference type="Proteomes" id="UP001266357">
    <property type="component" value="Unassembled WGS sequence"/>
</dbReference>
<dbReference type="CDD" id="cd04301">
    <property type="entry name" value="NAT_SF"/>
    <property type="match status" value="1"/>
</dbReference>